<evidence type="ECO:0000313" key="2">
    <source>
        <dbReference type="Proteomes" id="UP001186974"/>
    </source>
</evidence>
<protein>
    <submittedName>
        <fullName evidence="1">Uncharacterized protein</fullName>
    </submittedName>
</protein>
<dbReference type="EMBL" id="JAWDJW010008052">
    <property type="protein sequence ID" value="KAK3061124.1"/>
    <property type="molecule type" value="Genomic_DNA"/>
</dbReference>
<comment type="caution">
    <text evidence="1">The sequence shown here is derived from an EMBL/GenBank/DDBJ whole genome shotgun (WGS) entry which is preliminary data.</text>
</comment>
<dbReference type="Proteomes" id="UP001186974">
    <property type="component" value="Unassembled WGS sequence"/>
</dbReference>
<proteinExistence type="predicted"/>
<sequence length="330" mass="33985">MGLDTGADDEGPAGEEIGCNVLEVPDGTIDEPDGEELGCCTLGDTADVDELSKEDDMEERAGVELDCCALDDTVGADVLLTEDAELDEADIELDCSAPGDPTVADRLLAEIVLAEATDVEEAPAEDTEREEAATELDTVGEEEALKGEEAGADDAGTETEPVGSAEEPDTGVLDTTELDAIRAEACDALTAEPTVALEAGGEEELADALEAVADEDSGGVLLEPAEVLDDEAMEDVPAVMLEDGPSGRFDEDDETESVGAVIVDGSEAPGKEDGIADAFVAGPFEEATGGEDGTELCDPPETELAVPAPLTRRPPTTPPLFDGFPTAPFI</sequence>
<keyword evidence="2" id="KW-1185">Reference proteome</keyword>
<evidence type="ECO:0000313" key="1">
    <source>
        <dbReference type="EMBL" id="KAK3061124.1"/>
    </source>
</evidence>
<reference evidence="1" key="1">
    <citation type="submission" date="2024-09" db="EMBL/GenBank/DDBJ databases">
        <title>Black Yeasts Isolated from many extreme environments.</title>
        <authorList>
            <person name="Coleine C."/>
            <person name="Stajich J.E."/>
            <person name="Selbmann L."/>
        </authorList>
    </citation>
    <scope>NUCLEOTIDE SEQUENCE</scope>
    <source>
        <strain evidence="1">CCFEE 5737</strain>
    </source>
</reference>
<gene>
    <name evidence="1" type="ORF">LTS18_006973</name>
</gene>
<accession>A0ACC3D3F5</accession>
<organism evidence="1 2">
    <name type="scientific">Coniosporium uncinatum</name>
    <dbReference type="NCBI Taxonomy" id="93489"/>
    <lineage>
        <taxon>Eukaryota</taxon>
        <taxon>Fungi</taxon>
        <taxon>Dikarya</taxon>
        <taxon>Ascomycota</taxon>
        <taxon>Pezizomycotina</taxon>
        <taxon>Dothideomycetes</taxon>
        <taxon>Dothideomycetes incertae sedis</taxon>
        <taxon>Coniosporium</taxon>
    </lineage>
</organism>
<name>A0ACC3D3F5_9PEZI</name>
<feature type="non-terminal residue" evidence="1">
    <location>
        <position position="1"/>
    </location>
</feature>